<keyword evidence="1" id="KW-0802">TPR repeat</keyword>
<dbReference type="AlphaFoldDB" id="A0AA96WU75"/>
<dbReference type="PANTHER" id="PTHR10098:SF108">
    <property type="entry name" value="TETRATRICOPEPTIDE REPEAT PROTEIN 28"/>
    <property type="match status" value="1"/>
</dbReference>
<dbReference type="Pfam" id="PF13424">
    <property type="entry name" value="TPR_12"/>
    <property type="match status" value="4"/>
</dbReference>
<feature type="domain" description="CHAT" evidence="2">
    <location>
        <begin position="691"/>
        <end position="964"/>
    </location>
</feature>
<dbReference type="SUPFAM" id="SSF48452">
    <property type="entry name" value="TPR-like"/>
    <property type="match status" value="3"/>
</dbReference>
<feature type="repeat" description="TPR" evidence="1">
    <location>
        <begin position="247"/>
        <end position="280"/>
    </location>
</feature>
<dbReference type="Gene3D" id="1.25.40.10">
    <property type="entry name" value="Tetratricopeptide repeat domain"/>
    <property type="match status" value="4"/>
</dbReference>
<dbReference type="SMART" id="SM00028">
    <property type="entry name" value="TPR"/>
    <property type="match status" value="12"/>
</dbReference>
<dbReference type="PANTHER" id="PTHR10098">
    <property type="entry name" value="RAPSYN-RELATED"/>
    <property type="match status" value="1"/>
</dbReference>
<reference evidence="3" key="1">
    <citation type="journal article" date="2023" name="Plants (Basel)">
        <title>Genomic Analysis of Leptolyngbya boryana CZ1 Reveals Efficient Carbon Fixation Modules.</title>
        <authorList>
            <person name="Bai X."/>
            <person name="Wang H."/>
            <person name="Cheng W."/>
            <person name="Wang J."/>
            <person name="Ma M."/>
            <person name="Hu H."/>
            <person name="Song Z."/>
            <person name="Ma H."/>
            <person name="Fan Y."/>
            <person name="Du C."/>
            <person name="Xu J."/>
        </authorList>
    </citation>
    <scope>NUCLEOTIDE SEQUENCE</scope>
    <source>
        <strain evidence="3">CZ1</strain>
    </source>
</reference>
<dbReference type="Pfam" id="PF12770">
    <property type="entry name" value="CHAT"/>
    <property type="match status" value="1"/>
</dbReference>
<name>A0AA96WU75_LEPBY</name>
<reference evidence="3" key="2">
    <citation type="submission" date="2023-07" db="EMBL/GenBank/DDBJ databases">
        <authorList>
            <person name="Bai X.-H."/>
            <person name="Wang H.-H."/>
            <person name="Wang J."/>
            <person name="Ma M.-Y."/>
            <person name="Hu H.-H."/>
            <person name="Song Z.-L."/>
            <person name="Ma H.-G."/>
            <person name="Fan Y."/>
            <person name="Du C.-Y."/>
            <person name="Xu J.-C."/>
        </authorList>
    </citation>
    <scope>NUCLEOTIDE SEQUENCE</scope>
    <source>
        <strain evidence="3">CZ1</strain>
    </source>
</reference>
<protein>
    <submittedName>
        <fullName evidence="3">Tetratricopeptide repeat protein</fullName>
    </submittedName>
</protein>
<evidence type="ECO:0000256" key="1">
    <source>
        <dbReference type="PROSITE-ProRule" id="PRU00339"/>
    </source>
</evidence>
<feature type="repeat" description="TPR" evidence="1">
    <location>
        <begin position="487"/>
        <end position="520"/>
    </location>
</feature>
<dbReference type="InterPro" id="IPR019734">
    <property type="entry name" value="TPR_rpt"/>
</dbReference>
<sequence>MMRFSLKSGLVFAIAVLITGTIVQSSIAQVPPTQHSDEAPKDHKAEMDRLLKQGNEQMQAQQFDAAISSWKAALKIAREIGDRRGEGNSLMFQGLVHQLRKRHADALREYEAALLVFQAIKHQYGETHTLRLRGMMYVIFSRYEEAIQSFDASLPGFRAMNDREKEAQVLQDRGYAYRALSRYEEAIQSFNQALPIFQTLKNQPGVADILLNRGNIYRSLARHEEAIQSFDQALPIFQAIQDRQGEILALMNQGNSYASLSRFEEAIKSYNRALQIAQAINDRGREAHLLMSRGNVHDLLSRYEDALRDYDTALLIAETIKARITKADVLTNRGLTYRSLLRFEEALTSHDEALRIYRELKNKEGEASALTNLASTYFSLSLYEGALFTLDQALPIFRAIGNRSGEASTLLSQGFAYNALSRHQDATRSYNQALSIFRAIKNRKGEASVLWGQADVLSGLSRYADAIKVYKQALSILQTVKDREGQARVLNNLGLAQFKLGRISEAEQFLRSAIALYETIRLDGLSEENKISFFETQASSYLSLQKVLIAQNRPEAALSISEWGRTKALIERLTQQFQLTKSPSISQPPTIESLTQIARSQNTTLVEYSIISSKNKEELLYIWVVQPSGKVTFRQVEIAAILPPQCSSLIQLVDHSRRSIGVRSTQSDWLIVDAKTQKNPCIQTDPDANFKTLHKLLIEPIASLLPTDPNQHVVFIPDRSIFLVPFPALKDAKGKYLIEKHTIRTASSIQLLAKTQALKSRPKGQGALIVGNPLMPNDPTLSQPKPLTNLPGAEREAIAIAPLLNTKAITGQAGTKQAILEQISNARVVHLATHGSFYGLNGVRSWLALAPSSTDNGILKADEIAQLKLSADLVVLSACDTGRGRITGDGIVGLSRSFIVAGVPSVVVSLWTIPDAPTADLMKEFYQQLQRNPDKAQALRQAMLMMLKTHPEPKQWAGFTLIGEP</sequence>
<dbReference type="EMBL" id="CP130144">
    <property type="protein sequence ID" value="WNZ45288.1"/>
    <property type="molecule type" value="Genomic_DNA"/>
</dbReference>
<feature type="repeat" description="TPR" evidence="1">
    <location>
        <begin position="207"/>
        <end position="240"/>
    </location>
</feature>
<dbReference type="RefSeq" id="WP_316427006.1">
    <property type="nucleotide sequence ID" value="NZ_CP130144.1"/>
</dbReference>
<proteinExistence type="predicted"/>
<evidence type="ECO:0000313" key="3">
    <source>
        <dbReference type="EMBL" id="WNZ45288.1"/>
    </source>
</evidence>
<evidence type="ECO:0000259" key="2">
    <source>
        <dbReference type="Pfam" id="PF12770"/>
    </source>
</evidence>
<accession>A0AA96WU75</accession>
<organism evidence="3">
    <name type="scientific">Leptolyngbya boryana CZ1</name>
    <dbReference type="NCBI Taxonomy" id="3060204"/>
    <lineage>
        <taxon>Bacteria</taxon>
        <taxon>Bacillati</taxon>
        <taxon>Cyanobacteriota</taxon>
        <taxon>Cyanophyceae</taxon>
        <taxon>Leptolyngbyales</taxon>
        <taxon>Leptolyngbyaceae</taxon>
        <taxon>Leptolyngbya group</taxon>
        <taxon>Leptolyngbya</taxon>
    </lineage>
</organism>
<dbReference type="PROSITE" id="PS50005">
    <property type="entry name" value="TPR"/>
    <property type="match status" value="4"/>
</dbReference>
<dbReference type="InterPro" id="IPR024983">
    <property type="entry name" value="CHAT_dom"/>
</dbReference>
<dbReference type="InterPro" id="IPR011990">
    <property type="entry name" value="TPR-like_helical_dom_sf"/>
</dbReference>
<gene>
    <name evidence="3" type="ORF">Q2T42_26215</name>
</gene>
<feature type="repeat" description="TPR" evidence="1">
    <location>
        <begin position="167"/>
        <end position="200"/>
    </location>
</feature>